<dbReference type="InterPro" id="IPR014284">
    <property type="entry name" value="RNA_pol_sigma-70_dom"/>
</dbReference>
<dbReference type="GO" id="GO:0003677">
    <property type="term" value="F:DNA binding"/>
    <property type="evidence" value="ECO:0007669"/>
    <property type="project" value="UniProtKB-KW"/>
</dbReference>
<dbReference type="CDD" id="cd06171">
    <property type="entry name" value="Sigma70_r4"/>
    <property type="match status" value="1"/>
</dbReference>
<dbReference type="GO" id="GO:0006352">
    <property type="term" value="P:DNA-templated transcription initiation"/>
    <property type="evidence" value="ECO:0007669"/>
    <property type="project" value="InterPro"/>
</dbReference>
<evidence type="ECO:0000256" key="3">
    <source>
        <dbReference type="ARBA" id="ARBA00023125"/>
    </source>
</evidence>
<dbReference type="AlphaFoldDB" id="A0A542Z9D3"/>
<keyword evidence="3" id="KW-0238">DNA-binding</keyword>
<sequence length="266" mass="29103">MALVHMEVRAVAARLPGHVHLDDLVSAGMAALVTAARSFDESYGVPFARFAARRIKGALLDELRSADWATRSLRARVRARDTAQDELAAKLGRMPSALETATEMGIELAELERMQADLHQSVVLRLDQLTAEAGSDAVLPSVSETPEAAIVERERQAYLRDAVHALPERLRVVVEGCFFQDRPFKEIAEELGVTESRISQIRAEALNMLRDGMNSQLDPDMVSPVRAGGVVARRREAYYAQIAGRSSYGARLSMPVGHGVSVERSA</sequence>
<accession>A0A542Z9D3</accession>
<dbReference type="Gene3D" id="1.20.140.160">
    <property type="match status" value="1"/>
</dbReference>
<dbReference type="PANTHER" id="PTHR30385:SF7">
    <property type="entry name" value="RNA POLYMERASE SIGMA FACTOR FLIA"/>
    <property type="match status" value="1"/>
</dbReference>
<dbReference type="SUPFAM" id="SSF88659">
    <property type="entry name" value="Sigma3 and sigma4 domains of RNA polymerase sigma factors"/>
    <property type="match status" value="2"/>
</dbReference>
<evidence type="ECO:0000313" key="7">
    <source>
        <dbReference type="EMBL" id="TQL56956.1"/>
    </source>
</evidence>
<dbReference type="InterPro" id="IPR013325">
    <property type="entry name" value="RNA_pol_sigma_r2"/>
</dbReference>
<keyword evidence="4" id="KW-0804">Transcription</keyword>
<feature type="domain" description="RNA polymerase sigma-70 region 2" evidence="5">
    <location>
        <begin position="8"/>
        <end position="68"/>
    </location>
</feature>
<feature type="domain" description="RNA polymerase sigma-70 region 4" evidence="6">
    <location>
        <begin position="164"/>
        <end position="210"/>
    </location>
</feature>
<proteinExistence type="predicted"/>
<organism evidence="7 8">
    <name type="scientific">Oryzihumus leptocrescens</name>
    <dbReference type="NCBI Taxonomy" id="297536"/>
    <lineage>
        <taxon>Bacteria</taxon>
        <taxon>Bacillati</taxon>
        <taxon>Actinomycetota</taxon>
        <taxon>Actinomycetes</taxon>
        <taxon>Micrococcales</taxon>
        <taxon>Intrasporangiaceae</taxon>
        <taxon>Oryzihumus</taxon>
    </lineage>
</organism>
<evidence type="ECO:0000256" key="1">
    <source>
        <dbReference type="ARBA" id="ARBA00023015"/>
    </source>
</evidence>
<dbReference type="Gene3D" id="1.10.1740.10">
    <property type="match status" value="1"/>
</dbReference>
<dbReference type="OrthoDB" id="9799825at2"/>
<dbReference type="InterPro" id="IPR000943">
    <property type="entry name" value="RNA_pol_sigma70"/>
</dbReference>
<evidence type="ECO:0000256" key="2">
    <source>
        <dbReference type="ARBA" id="ARBA00023082"/>
    </source>
</evidence>
<reference evidence="7 8" key="1">
    <citation type="submission" date="2019-06" db="EMBL/GenBank/DDBJ databases">
        <title>Sequencing the genomes of 1000 actinobacteria strains.</title>
        <authorList>
            <person name="Klenk H.-P."/>
        </authorList>
    </citation>
    <scope>NUCLEOTIDE SEQUENCE [LARGE SCALE GENOMIC DNA]</scope>
    <source>
        <strain evidence="7 8">DSM 18082</strain>
    </source>
</reference>
<dbReference type="NCBIfam" id="TIGR02937">
    <property type="entry name" value="sigma70-ECF"/>
    <property type="match status" value="1"/>
</dbReference>
<evidence type="ECO:0000313" key="8">
    <source>
        <dbReference type="Proteomes" id="UP000319514"/>
    </source>
</evidence>
<dbReference type="Pfam" id="PF04542">
    <property type="entry name" value="Sigma70_r2"/>
    <property type="match status" value="1"/>
</dbReference>
<dbReference type="GO" id="GO:0016987">
    <property type="term" value="F:sigma factor activity"/>
    <property type="evidence" value="ECO:0007669"/>
    <property type="project" value="UniProtKB-KW"/>
</dbReference>
<evidence type="ECO:0000259" key="5">
    <source>
        <dbReference type="Pfam" id="PF04542"/>
    </source>
</evidence>
<dbReference type="PRINTS" id="PR00046">
    <property type="entry name" value="SIGMA70FCT"/>
</dbReference>
<dbReference type="SUPFAM" id="SSF88946">
    <property type="entry name" value="Sigma2 domain of RNA polymerase sigma factors"/>
    <property type="match status" value="1"/>
</dbReference>
<dbReference type="Proteomes" id="UP000319514">
    <property type="component" value="Unassembled WGS sequence"/>
</dbReference>
<dbReference type="Pfam" id="PF04545">
    <property type="entry name" value="Sigma70_r4"/>
    <property type="match status" value="1"/>
</dbReference>
<dbReference type="InterPro" id="IPR013324">
    <property type="entry name" value="RNA_pol_sigma_r3/r4-like"/>
</dbReference>
<keyword evidence="2" id="KW-0731">Sigma factor</keyword>
<dbReference type="PIRSF" id="PIRSF000770">
    <property type="entry name" value="RNA_pol_sigma-SigE/K"/>
    <property type="match status" value="1"/>
</dbReference>
<evidence type="ECO:0000259" key="6">
    <source>
        <dbReference type="Pfam" id="PF04545"/>
    </source>
</evidence>
<dbReference type="InterPro" id="IPR007630">
    <property type="entry name" value="RNA_pol_sigma70_r4"/>
</dbReference>
<dbReference type="EMBL" id="VFOQ01000002">
    <property type="protein sequence ID" value="TQL56956.1"/>
    <property type="molecule type" value="Genomic_DNA"/>
</dbReference>
<dbReference type="InterPro" id="IPR007627">
    <property type="entry name" value="RNA_pol_sigma70_r2"/>
</dbReference>
<evidence type="ECO:0000256" key="4">
    <source>
        <dbReference type="ARBA" id="ARBA00023163"/>
    </source>
</evidence>
<comment type="caution">
    <text evidence="7">The sequence shown here is derived from an EMBL/GenBank/DDBJ whole genome shotgun (WGS) entry which is preliminary data.</text>
</comment>
<keyword evidence="8" id="KW-1185">Reference proteome</keyword>
<dbReference type="PANTHER" id="PTHR30385">
    <property type="entry name" value="SIGMA FACTOR F FLAGELLAR"/>
    <property type="match status" value="1"/>
</dbReference>
<keyword evidence="1" id="KW-0805">Transcription regulation</keyword>
<name>A0A542Z9D3_9MICO</name>
<gene>
    <name evidence="7" type="ORF">FB474_3724</name>
</gene>
<protein>
    <submittedName>
        <fullName evidence="7">RNA polymerase sigma-28 (SigD/FliA/WhiG) subunit</fullName>
    </submittedName>
</protein>